<comment type="caution">
    <text evidence="2">The sequence shown here is derived from an EMBL/GenBank/DDBJ whole genome shotgun (WGS) entry which is preliminary data.</text>
</comment>
<reference evidence="2 3" key="1">
    <citation type="journal article" date="2019" name="Int. J. Syst. Evol. Microbiol.">
        <title>The Global Catalogue of Microorganisms (GCM) 10K type strain sequencing project: providing services to taxonomists for standard genome sequencing and annotation.</title>
        <authorList>
            <consortium name="The Broad Institute Genomics Platform"/>
            <consortium name="The Broad Institute Genome Sequencing Center for Infectious Disease"/>
            <person name="Wu L."/>
            <person name="Ma J."/>
        </authorList>
    </citation>
    <scope>NUCLEOTIDE SEQUENCE [LARGE SCALE GENOMIC DNA]</scope>
    <source>
        <strain evidence="2 3">JCM 16009</strain>
    </source>
</reference>
<dbReference type="Gene3D" id="1.10.287.1060">
    <property type="entry name" value="ESAT-6-like"/>
    <property type="match status" value="1"/>
</dbReference>
<accession>A0ABN2NNK3</accession>
<organism evidence="2 3">
    <name type="scientific">Pseudonocardia ailaonensis</name>
    <dbReference type="NCBI Taxonomy" id="367279"/>
    <lineage>
        <taxon>Bacteria</taxon>
        <taxon>Bacillati</taxon>
        <taxon>Actinomycetota</taxon>
        <taxon>Actinomycetes</taxon>
        <taxon>Pseudonocardiales</taxon>
        <taxon>Pseudonocardiaceae</taxon>
        <taxon>Pseudonocardia</taxon>
    </lineage>
</organism>
<gene>
    <name evidence="2" type="ORF">GCM10009836_68780</name>
</gene>
<proteinExistence type="inferred from homology"/>
<dbReference type="EMBL" id="BAAAQK010000028">
    <property type="protein sequence ID" value="GAA1877620.1"/>
    <property type="molecule type" value="Genomic_DNA"/>
</dbReference>
<dbReference type="Proteomes" id="UP001500449">
    <property type="component" value="Unassembled WGS sequence"/>
</dbReference>
<dbReference type="SUPFAM" id="SSF140453">
    <property type="entry name" value="EsxAB dimer-like"/>
    <property type="match status" value="1"/>
</dbReference>
<keyword evidence="3" id="KW-1185">Reference proteome</keyword>
<dbReference type="Pfam" id="PF06013">
    <property type="entry name" value="WXG100"/>
    <property type="match status" value="1"/>
</dbReference>
<evidence type="ECO:0000256" key="1">
    <source>
        <dbReference type="RuleBase" id="RU362001"/>
    </source>
</evidence>
<protein>
    <recommendedName>
        <fullName evidence="1">ESAT-6-like protein</fullName>
    </recommendedName>
</protein>
<evidence type="ECO:0000313" key="2">
    <source>
        <dbReference type="EMBL" id="GAA1877620.1"/>
    </source>
</evidence>
<dbReference type="RefSeq" id="WP_344427049.1">
    <property type="nucleotide sequence ID" value="NZ_BAAAQK010000028.1"/>
</dbReference>
<comment type="similarity">
    <text evidence="1">Belongs to the WXG100 family.</text>
</comment>
<sequence length="108" mass="11128">MTSPTGGAGYGTTTEEMARAGQRVLDTDERVQGDLRALASQLTPLAGAWRGEAATAFGELMARWETDARQLSAALRGIGEAIVGSGRTYQQAEADGSAALSSIRAALG</sequence>
<dbReference type="InterPro" id="IPR036689">
    <property type="entry name" value="ESAT-6-like_sf"/>
</dbReference>
<evidence type="ECO:0000313" key="3">
    <source>
        <dbReference type="Proteomes" id="UP001500449"/>
    </source>
</evidence>
<dbReference type="NCBIfam" id="TIGR03930">
    <property type="entry name" value="WXG100_ESAT6"/>
    <property type="match status" value="1"/>
</dbReference>
<dbReference type="InterPro" id="IPR010310">
    <property type="entry name" value="T7SS_ESAT-6-like"/>
</dbReference>
<name>A0ABN2NNK3_9PSEU</name>